<dbReference type="EMBL" id="REGN01002276">
    <property type="protein sequence ID" value="RNA29104.1"/>
    <property type="molecule type" value="Genomic_DNA"/>
</dbReference>
<comment type="caution">
    <text evidence="1">The sequence shown here is derived from an EMBL/GenBank/DDBJ whole genome shotgun (WGS) entry which is preliminary data.</text>
</comment>
<accession>A0A3M7RZX7</accession>
<evidence type="ECO:0000313" key="2">
    <source>
        <dbReference type="Proteomes" id="UP000276133"/>
    </source>
</evidence>
<name>A0A3M7RZX7_BRAPC</name>
<organism evidence="1 2">
    <name type="scientific">Brachionus plicatilis</name>
    <name type="common">Marine rotifer</name>
    <name type="synonym">Brachionus muelleri</name>
    <dbReference type="NCBI Taxonomy" id="10195"/>
    <lineage>
        <taxon>Eukaryota</taxon>
        <taxon>Metazoa</taxon>
        <taxon>Spiralia</taxon>
        <taxon>Gnathifera</taxon>
        <taxon>Rotifera</taxon>
        <taxon>Eurotatoria</taxon>
        <taxon>Monogononta</taxon>
        <taxon>Pseudotrocha</taxon>
        <taxon>Ploima</taxon>
        <taxon>Brachionidae</taxon>
        <taxon>Brachionus</taxon>
    </lineage>
</organism>
<sequence>MLSSSSRTVLLVSLFNCLKSLDKFTGMMHLPQSFSFLSPSKATQLVSTKTPNKIFPKIAPNRPATYWTPSADDLSFVGYNSVAVQPNELNVTTFMPPKIVASRLLSALIKLDSKTELSIRQLLLVLSVPFVGIKFFEHGDPPVRAILLYNSGSQIHKPI</sequence>
<gene>
    <name evidence="1" type="ORF">BpHYR1_009477</name>
</gene>
<evidence type="ECO:0000313" key="1">
    <source>
        <dbReference type="EMBL" id="RNA29104.1"/>
    </source>
</evidence>
<proteinExistence type="predicted"/>
<dbReference type="Proteomes" id="UP000276133">
    <property type="component" value="Unassembled WGS sequence"/>
</dbReference>
<keyword evidence="2" id="KW-1185">Reference proteome</keyword>
<dbReference type="AlphaFoldDB" id="A0A3M7RZX7"/>
<reference evidence="1 2" key="1">
    <citation type="journal article" date="2018" name="Sci. Rep.">
        <title>Genomic signatures of local adaptation to the degree of environmental predictability in rotifers.</title>
        <authorList>
            <person name="Franch-Gras L."/>
            <person name="Hahn C."/>
            <person name="Garcia-Roger E.M."/>
            <person name="Carmona M.J."/>
            <person name="Serra M."/>
            <person name="Gomez A."/>
        </authorList>
    </citation>
    <scope>NUCLEOTIDE SEQUENCE [LARGE SCALE GENOMIC DNA]</scope>
    <source>
        <strain evidence="1">HYR1</strain>
    </source>
</reference>
<protein>
    <submittedName>
        <fullName evidence="1">Uncharacterized protein</fullName>
    </submittedName>
</protein>